<dbReference type="EC" id="2.4.-.-" evidence="1"/>
<dbReference type="SUPFAM" id="SSF53756">
    <property type="entry name" value="UDP-Glycosyltransferase/glycogen phosphorylase"/>
    <property type="match status" value="1"/>
</dbReference>
<name>A0ABV2T0V5_9BACT</name>
<dbReference type="PANTHER" id="PTHR45947">
    <property type="entry name" value="SULFOQUINOVOSYL TRANSFERASE SQD2"/>
    <property type="match status" value="1"/>
</dbReference>
<sequence length="406" mass="46403">MYYRLSILKRYLEDLLMLPFILIGRILARVRPLPQSYDIFFFFPFYHIGGAEKVHYQIAQATGNKQCIIFFTRKSQNTLFREAFEKTGCTIRDISRYTDNKFLYVVNIIFRGIISGYINRQQEIPLVFNGQCNFAYKLSRWVKREVAQIELIHSYCSFSFIRVPFLPFYRATVMISKVRIEDHLLQYERWGIPGHYAGRIHYIPNCIPLPAQAPDTAKYHTAKPEVLYVGRATAEKRVHLIAQMAEQAAQQGLPFTFGFLGEVTDAIPAHLRPYCHLYGNQSEAGVISDIYKRAVILALVSDTEGFPMVVMEGMAHGLAMLVTPVGDIPLHVKDGENGFLLEPVNDEAAIVKAGVTHLAAWAAQRDWLQATGLLNRQYALDHFGLAQFDAAYRQLFTQVRADKHGW</sequence>
<comment type="caution">
    <text evidence="1">The sequence shown here is derived from an EMBL/GenBank/DDBJ whole genome shotgun (WGS) entry which is preliminary data.</text>
</comment>
<dbReference type="EMBL" id="JBEXAC010000001">
    <property type="protein sequence ID" value="MET6996661.1"/>
    <property type="molecule type" value="Genomic_DNA"/>
</dbReference>
<dbReference type="CDD" id="cd03801">
    <property type="entry name" value="GT4_PimA-like"/>
    <property type="match status" value="1"/>
</dbReference>
<keyword evidence="2" id="KW-1185">Reference proteome</keyword>
<evidence type="ECO:0000313" key="1">
    <source>
        <dbReference type="EMBL" id="MET6996661.1"/>
    </source>
</evidence>
<dbReference type="InterPro" id="IPR050194">
    <property type="entry name" value="Glycosyltransferase_grp1"/>
</dbReference>
<dbReference type="GO" id="GO:0016757">
    <property type="term" value="F:glycosyltransferase activity"/>
    <property type="evidence" value="ECO:0007669"/>
    <property type="project" value="UniProtKB-KW"/>
</dbReference>
<gene>
    <name evidence="1" type="ORF">ABR189_04750</name>
</gene>
<evidence type="ECO:0000313" key="2">
    <source>
        <dbReference type="Proteomes" id="UP001549749"/>
    </source>
</evidence>
<keyword evidence="1" id="KW-0328">Glycosyltransferase</keyword>
<protein>
    <submittedName>
        <fullName evidence="1">Glycosyltransferase</fullName>
        <ecNumber evidence="1">2.4.-.-</ecNumber>
    </submittedName>
</protein>
<dbReference type="Gene3D" id="3.40.50.2000">
    <property type="entry name" value="Glycogen Phosphorylase B"/>
    <property type="match status" value="2"/>
</dbReference>
<keyword evidence="1" id="KW-0808">Transferase</keyword>
<dbReference type="RefSeq" id="WP_354659302.1">
    <property type="nucleotide sequence ID" value="NZ_JBEXAC010000001.1"/>
</dbReference>
<accession>A0ABV2T0V5</accession>
<dbReference type="Pfam" id="PF13692">
    <property type="entry name" value="Glyco_trans_1_4"/>
    <property type="match status" value="1"/>
</dbReference>
<proteinExistence type="predicted"/>
<reference evidence="1 2" key="1">
    <citation type="submission" date="2024-06" db="EMBL/GenBank/DDBJ databases">
        <title>Chitinophaga defluvii sp. nov., isolated from municipal sewage.</title>
        <authorList>
            <person name="Zhang L."/>
        </authorList>
    </citation>
    <scope>NUCLEOTIDE SEQUENCE [LARGE SCALE GENOMIC DNA]</scope>
    <source>
        <strain evidence="1 2">H8</strain>
    </source>
</reference>
<dbReference type="PANTHER" id="PTHR45947:SF3">
    <property type="entry name" value="SULFOQUINOVOSYL TRANSFERASE SQD2"/>
    <property type="match status" value="1"/>
</dbReference>
<dbReference type="Proteomes" id="UP001549749">
    <property type="component" value="Unassembled WGS sequence"/>
</dbReference>
<organism evidence="1 2">
    <name type="scientific">Chitinophaga defluvii</name>
    <dbReference type="NCBI Taxonomy" id="3163343"/>
    <lineage>
        <taxon>Bacteria</taxon>
        <taxon>Pseudomonadati</taxon>
        <taxon>Bacteroidota</taxon>
        <taxon>Chitinophagia</taxon>
        <taxon>Chitinophagales</taxon>
        <taxon>Chitinophagaceae</taxon>
        <taxon>Chitinophaga</taxon>
    </lineage>
</organism>